<evidence type="ECO:0000313" key="1">
    <source>
        <dbReference type="EMBL" id="KAJ1374226.1"/>
    </source>
</evidence>
<name>A0AAD5WLJ3_PARTN</name>
<organism evidence="1 2">
    <name type="scientific">Parelaphostrongylus tenuis</name>
    <name type="common">Meningeal worm</name>
    <dbReference type="NCBI Taxonomy" id="148309"/>
    <lineage>
        <taxon>Eukaryota</taxon>
        <taxon>Metazoa</taxon>
        <taxon>Ecdysozoa</taxon>
        <taxon>Nematoda</taxon>
        <taxon>Chromadorea</taxon>
        <taxon>Rhabditida</taxon>
        <taxon>Rhabditina</taxon>
        <taxon>Rhabditomorpha</taxon>
        <taxon>Strongyloidea</taxon>
        <taxon>Metastrongylidae</taxon>
        <taxon>Parelaphostrongylus</taxon>
    </lineage>
</organism>
<dbReference type="Proteomes" id="UP001196413">
    <property type="component" value="Unassembled WGS sequence"/>
</dbReference>
<proteinExistence type="predicted"/>
<dbReference type="AlphaFoldDB" id="A0AAD5WLJ3"/>
<sequence>MSHFGWSEFAFVYSATEDRERCPVYHSDLQRALQVDEKHSLTFTTVIRNDTERDMKTALSQLRDRARMQQGK</sequence>
<comment type="caution">
    <text evidence="1">The sequence shown here is derived from an EMBL/GenBank/DDBJ whole genome shotgun (WGS) entry which is preliminary data.</text>
</comment>
<dbReference type="Gene3D" id="3.40.50.2300">
    <property type="match status" value="1"/>
</dbReference>
<keyword evidence="2" id="KW-1185">Reference proteome</keyword>
<evidence type="ECO:0000313" key="2">
    <source>
        <dbReference type="Proteomes" id="UP001196413"/>
    </source>
</evidence>
<dbReference type="SUPFAM" id="SSF53822">
    <property type="entry name" value="Periplasmic binding protein-like I"/>
    <property type="match status" value="1"/>
</dbReference>
<protein>
    <recommendedName>
        <fullName evidence="3">Receptor ligand binding region domain-containing protein</fullName>
    </recommendedName>
</protein>
<reference evidence="1" key="1">
    <citation type="submission" date="2021-06" db="EMBL/GenBank/DDBJ databases">
        <title>Parelaphostrongylus tenuis whole genome reference sequence.</title>
        <authorList>
            <person name="Garwood T.J."/>
            <person name="Larsen P.A."/>
            <person name="Fountain-Jones N.M."/>
            <person name="Garbe J.R."/>
            <person name="Macchietto M.G."/>
            <person name="Kania S.A."/>
            <person name="Gerhold R.W."/>
            <person name="Richards J.E."/>
            <person name="Wolf T.M."/>
        </authorList>
    </citation>
    <scope>NUCLEOTIDE SEQUENCE</scope>
    <source>
        <strain evidence="1">MNPRO001-30</strain>
        <tissue evidence="1">Meninges</tissue>
    </source>
</reference>
<evidence type="ECO:0008006" key="3">
    <source>
        <dbReference type="Google" id="ProtNLM"/>
    </source>
</evidence>
<accession>A0AAD5WLJ3</accession>
<gene>
    <name evidence="1" type="ORF">KIN20_036860</name>
</gene>
<dbReference type="InterPro" id="IPR028082">
    <property type="entry name" value="Peripla_BP_I"/>
</dbReference>
<dbReference type="EMBL" id="JAHQIW010007413">
    <property type="protein sequence ID" value="KAJ1374226.1"/>
    <property type="molecule type" value="Genomic_DNA"/>
</dbReference>